<dbReference type="EMBL" id="CH933806">
    <property type="protein sequence ID" value="KRG01624.1"/>
    <property type="molecule type" value="Genomic_DNA"/>
</dbReference>
<keyword evidence="1" id="KW-0175">Coiled coil</keyword>
<evidence type="ECO:0000256" key="1">
    <source>
        <dbReference type="SAM" id="Coils"/>
    </source>
</evidence>
<dbReference type="KEGG" id="dmo:Dmoj_GI27079"/>
<sequence>MDHKIEHTHDPQLQEPYQSDSPNHTIVNESPLVQHLLNHVGEQKYLLKWEQHARYQQELQLKAALQKQCSSLTDNRKLNAMLRNANYELSVLKSQLNPTKSEQTTQLKTVLYNEDTLIAANKKLLAENAELTATLEAKELQLSREKTKTEQQIAQLKEDLSRADRELKRCQTHVLAITTINEMLIIGNEKRDDIIYEYKRKLHKFNNLSMSSDSESLSEDSSVVEVEQEAHKSLGEKTENCMETCQGLPRNTNASSIHLGTYAQFRRHLSEVEEESTDQYLCTLCGCRSSSEGDLKLHLFEKHEMESLSVMLDKCCLD</sequence>
<accession>A0A0Q9XCN2</accession>
<name>A0A0Q9XCN2_DROMO</name>
<dbReference type="InParanoid" id="A0A0Q9XCN2"/>
<evidence type="ECO:0000256" key="2">
    <source>
        <dbReference type="SAM" id="MobiDB-lite"/>
    </source>
</evidence>
<proteinExistence type="predicted"/>
<feature type="coiled-coil region" evidence="1">
    <location>
        <begin position="121"/>
        <end position="173"/>
    </location>
</feature>
<evidence type="ECO:0000313" key="3">
    <source>
        <dbReference type="EMBL" id="KRG01624.1"/>
    </source>
</evidence>
<feature type="compositionally biased region" description="Polar residues" evidence="2">
    <location>
        <begin position="15"/>
        <end position="24"/>
    </location>
</feature>
<dbReference type="Proteomes" id="UP000009192">
    <property type="component" value="Unassembled WGS sequence"/>
</dbReference>
<feature type="compositionally biased region" description="Basic and acidic residues" evidence="2">
    <location>
        <begin position="1"/>
        <end position="12"/>
    </location>
</feature>
<reference evidence="3 4" key="1">
    <citation type="journal article" date="2007" name="Nature">
        <title>Evolution of genes and genomes on the Drosophila phylogeny.</title>
        <authorList>
            <consortium name="Drosophila 12 Genomes Consortium"/>
            <person name="Clark A.G."/>
            <person name="Eisen M.B."/>
            <person name="Smith D.R."/>
            <person name="Bergman C.M."/>
            <person name="Oliver B."/>
            <person name="Markow T.A."/>
            <person name="Kaufman T.C."/>
            <person name="Kellis M."/>
            <person name="Gelbart W."/>
            <person name="Iyer V.N."/>
            <person name="Pollard D.A."/>
            <person name="Sackton T.B."/>
            <person name="Larracuente A.M."/>
            <person name="Singh N.D."/>
            <person name="Abad J.P."/>
            <person name="Abt D.N."/>
            <person name="Adryan B."/>
            <person name="Aguade M."/>
            <person name="Akashi H."/>
            <person name="Anderson W.W."/>
            <person name="Aquadro C.F."/>
            <person name="Ardell D.H."/>
            <person name="Arguello R."/>
            <person name="Artieri C.G."/>
            <person name="Barbash D.A."/>
            <person name="Barker D."/>
            <person name="Barsanti P."/>
            <person name="Batterham P."/>
            <person name="Batzoglou S."/>
            <person name="Begun D."/>
            <person name="Bhutkar A."/>
            <person name="Blanco E."/>
            <person name="Bosak S.A."/>
            <person name="Bradley R.K."/>
            <person name="Brand A.D."/>
            <person name="Brent M.R."/>
            <person name="Brooks A.N."/>
            <person name="Brown R.H."/>
            <person name="Butlin R.K."/>
            <person name="Caggese C."/>
            <person name="Calvi B.R."/>
            <person name="Bernardo de Carvalho A."/>
            <person name="Caspi A."/>
            <person name="Castrezana S."/>
            <person name="Celniker S.E."/>
            <person name="Chang J.L."/>
            <person name="Chapple C."/>
            <person name="Chatterji S."/>
            <person name="Chinwalla A."/>
            <person name="Civetta A."/>
            <person name="Clifton S.W."/>
            <person name="Comeron J.M."/>
            <person name="Costello J.C."/>
            <person name="Coyne J.A."/>
            <person name="Daub J."/>
            <person name="David R.G."/>
            <person name="Delcher A.L."/>
            <person name="Delehaunty K."/>
            <person name="Do C.B."/>
            <person name="Ebling H."/>
            <person name="Edwards K."/>
            <person name="Eickbush T."/>
            <person name="Evans J.D."/>
            <person name="Filipski A."/>
            <person name="Findeiss S."/>
            <person name="Freyhult E."/>
            <person name="Fulton L."/>
            <person name="Fulton R."/>
            <person name="Garcia A.C."/>
            <person name="Gardiner A."/>
            <person name="Garfield D.A."/>
            <person name="Garvin B.E."/>
            <person name="Gibson G."/>
            <person name="Gilbert D."/>
            <person name="Gnerre S."/>
            <person name="Godfrey J."/>
            <person name="Good R."/>
            <person name="Gotea V."/>
            <person name="Gravely B."/>
            <person name="Greenberg A.J."/>
            <person name="Griffiths-Jones S."/>
            <person name="Gross S."/>
            <person name="Guigo R."/>
            <person name="Gustafson E.A."/>
            <person name="Haerty W."/>
            <person name="Hahn M.W."/>
            <person name="Halligan D.L."/>
            <person name="Halpern A.L."/>
            <person name="Halter G.M."/>
            <person name="Han M.V."/>
            <person name="Heger A."/>
            <person name="Hillier L."/>
            <person name="Hinrichs A.S."/>
            <person name="Holmes I."/>
            <person name="Hoskins R.A."/>
            <person name="Hubisz M.J."/>
            <person name="Hultmark D."/>
            <person name="Huntley M.A."/>
            <person name="Jaffe D.B."/>
            <person name="Jagadeeshan S."/>
            <person name="Jeck W.R."/>
            <person name="Johnson J."/>
            <person name="Jones C.D."/>
            <person name="Jordan W.C."/>
            <person name="Karpen G.H."/>
            <person name="Kataoka E."/>
            <person name="Keightley P.D."/>
            <person name="Kheradpour P."/>
            <person name="Kirkness E.F."/>
            <person name="Koerich L.B."/>
            <person name="Kristiansen K."/>
            <person name="Kudrna D."/>
            <person name="Kulathinal R.J."/>
            <person name="Kumar S."/>
            <person name="Kwok R."/>
            <person name="Lander E."/>
            <person name="Langley C.H."/>
            <person name="Lapoint R."/>
            <person name="Lazzaro B.P."/>
            <person name="Lee S.J."/>
            <person name="Levesque L."/>
            <person name="Li R."/>
            <person name="Lin C.F."/>
            <person name="Lin M.F."/>
            <person name="Lindblad-Toh K."/>
            <person name="Llopart A."/>
            <person name="Long M."/>
            <person name="Low L."/>
            <person name="Lozovsky E."/>
            <person name="Lu J."/>
            <person name="Luo M."/>
            <person name="Machado C.A."/>
            <person name="Makalowski W."/>
            <person name="Marzo M."/>
            <person name="Matsuda M."/>
            <person name="Matzkin L."/>
            <person name="McAllister B."/>
            <person name="McBride C.S."/>
            <person name="McKernan B."/>
            <person name="McKernan K."/>
            <person name="Mendez-Lago M."/>
            <person name="Minx P."/>
            <person name="Mollenhauer M.U."/>
            <person name="Montooth K."/>
            <person name="Mount S.M."/>
            <person name="Mu X."/>
            <person name="Myers E."/>
            <person name="Negre B."/>
            <person name="Newfeld S."/>
            <person name="Nielsen R."/>
            <person name="Noor M.A."/>
            <person name="O'Grady P."/>
            <person name="Pachter L."/>
            <person name="Papaceit M."/>
            <person name="Parisi M.J."/>
            <person name="Parisi M."/>
            <person name="Parts L."/>
            <person name="Pedersen J.S."/>
            <person name="Pesole G."/>
            <person name="Phillippy A.M."/>
            <person name="Ponting C.P."/>
            <person name="Pop M."/>
            <person name="Porcelli D."/>
            <person name="Powell J.R."/>
            <person name="Prohaska S."/>
            <person name="Pruitt K."/>
            <person name="Puig M."/>
            <person name="Quesneville H."/>
            <person name="Ram K.R."/>
            <person name="Rand D."/>
            <person name="Rasmussen M.D."/>
            <person name="Reed L.K."/>
            <person name="Reenan R."/>
            <person name="Reily A."/>
            <person name="Remington K.A."/>
            <person name="Rieger T.T."/>
            <person name="Ritchie M.G."/>
            <person name="Robin C."/>
            <person name="Rogers Y.H."/>
            <person name="Rohde C."/>
            <person name="Rozas J."/>
            <person name="Rubenfield M.J."/>
            <person name="Ruiz A."/>
            <person name="Russo S."/>
            <person name="Salzberg S.L."/>
            <person name="Sanchez-Gracia A."/>
            <person name="Saranga D.J."/>
            <person name="Sato H."/>
            <person name="Schaeffer S.W."/>
            <person name="Schatz M.C."/>
            <person name="Schlenke T."/>
            <person name="Schwartz R."/>
            <person name="Segarra C."/>
            <person name="Singh R.S."/>
            <person name="Sirot L."/>
            <person name="Sirota M."/>
            <person name="Sisneros N.B."/>
            <person name="Smith C.D."/>
            <person name="Smith T.F."/>
            <person name="Spieth J."/>
            <person name="Stage D.E."/>
            <person name="Stark A."/>
            <person name="Stephan W."/>
            <person name="Strausberg R.L."/>
            <person name="Strempel S."/>
            <person name="Sturgill D."/>
            <person name="Sutton G."/>
            <person name="Sutton G.G."/>
            <person name="Tao W."/>
            <person name="Teichmann S."/>
            <person name="Tobari Y.N."/>
            <person name="Tomimura Y."/>
            <person name="Tsolas J.M."/>
            <person name="Valente V.L."/>
            <person name="Venter E."/>
            <person name="Venter J.C."/>
            <person name="Vicario S."/>
            <person name="Vieira F.G."/>
            <person name="Vilella A.J."/>
            <person name="Villasante A."/>
            <person name="Walenz B."/>
            <person name="Wang J."/>
            <person name="Wasserman M."/>
            <person name="Watts T."/>
            <person name="Wilson D."/>
            <person name="Wilson R.K."/>
            <person name="Wing R.A."/>
            <person name="Wolfner M.F."/>
            <person name="Wong A."/>
            <person name="Wong G.K."/>
            <person name="Wu C.I."/>
            <person name="Wu G."/>
            <person name="Yamamoto D."/>
            <person name="Yang H.P."/>
            <person name="Yang S.P."/>
            <person name="Yorke J.A."/>
            <person name="Yoshida K."/>
            <person name="Zdobnov E."/>
            <person name="Zhang P."/>
            <person name="Zhang Y."/>
            <person name="Zimin A.V."/>
            <person name="Baldwin J."/>
            <person name="Abdouelleil A."/>
            <person name="Abdulkadir J."/>
            <person name="Abebe A."/>
            <person name="Abera B."/>
            <person name="Abreu J."/>
            <person name="Acer S.C."/>
            <person name="Aftuck L."/>
            <person name="Alexander A."/>
            <person name="An P."/>
            <person name="Anderson E."/>
            <person name="Anderson S."/>
            <person name="Arachi H."/>
            <person name="Azer M."/>
            <person name="Bachantsang P."/>
            <person name="Barry A."/>
            <person name="Bayul T."/>
            <person name="Berlin A."/>
            <person name="Bessette D."/>
            <person name="Bloom T."/>
            <person name="Blye J."/>
            <person name="Boguslavskiy L."/>
            <person name="Bonnet C."/>
            <person name="Boukhgalter B."/>
            <person name="Bourzgui I."/>
            <person name="Brown A."/>
            <person name="Cahill P."/>
            <person name="Channer S."/>
            <person name="Cheshatsang Y."/>
            <person name="Chuda L."/>
            <person name="Citroen M."/>
            <person name="Collymore A."/>
            <person name="Cooke P."/>
            <person name="Costello M."/>
            <person name="D'Aco K."/>
            <person name="Daza R."/>
            <person name="De Haan G."/>
            <person name="DeGray S."/>
            <person name="DeMaso C."/>
            <person name="Dhargay N."/>
            <person name="Dooley K."/>
            <person name="Dooley E."/>
            <person name="Doricent M."/>
            <person name="Dorje P."/>
            <person name="Dorjee K."/>
            <person name="Dupes A."/>
            <person name="Elong R."/>
            <person name="Falk J."/>
            <person name="Farina A."/>
            <person name="Faro S."/>
            <person name="Ferguson D."/>
            <person name="Fisher S."/>
            <person name="Foley C.D."/>
            <person name="Franke A."/>
            <person name="Friedrich D."/>
            <person name="Gadbois L."/>
            <person name="Gearin G."/>
            <person name="Gearin C.R."/>
            <person name="Giannoukos G."/>
            <person name="Goode T."/>
            <person name="Graham J."/>
            <person name="Grandbois E."/>
            <person name="Grewal S."/>
            <person name="Gyaltsen K."/>
            <person name="Hafez N."/>
            <person name="Hagos B."/>
            <person name="Hall J."/>
            <person name="Henson C."/>
            <person name="Hollinger A."/>
            <person name="Honan T."/>
            <person name="Huard M.D."/>
            <person name="Hughes L."/>
            <person name="Hurhula B."/>
            <person name="Husby M.E."/>
            <person name="Kamat A."/>
            <person name="Kanga B."/>
            <person name="Kashin S."/>
            <person name="Khazanovich D."/>
            <person name="Kisner P."/>
            <person name="Lance K."/>
            <person name="Lara M."/>
            <person name="Lee W."/>
            <person name="Lennon N."/>
            <person name="Letendre F."/>
            <person name="LeVine R."/>
            <person name="Lipovsky A."/>
            <person name="Liu X."/>
            <person name="Liu J."/>
            <person name="Liu S."/>
            <person name="Lokyitsang T."/>
            <person name="Lokyitsang Y."/>
            <person name="Lubonja R."/>
            <person name="Lui A."/>
            <person name="MacDonald P."/>
            <person name="Magnisalis V."/>
            <person name="Maru K."/>
            <person name="Matthews C."/>
            <person name="McCusker W."/>
            <person name="McDonough S."/>
            <person name="Mehta T."/>
            <person name="Meldrim J."/>
            <person name="Meneus L."/>
            <person name="Mihai O."/>
            <person name="Mihalev A."/>
            <person name="Mihova T."/>
            <person name="Mittelman R."/>
            <person name="Mlenga V."/>
            <person name="Montmayeur A."/>
            <person name="Mulrain L."/>
            <person name="Navidi A."/>
            <person name="Naylor J."/>
            <person name="Negash T."/>
            <person name="Nguyen T."/>
            <person name="Nguyen N."/>
            <person name="Nicol R."/>
            <person name="Norbu C."/>
            <person name="Norbu N."/>
            <person name="Novod N."/>
            <person name="O'Neill B."/>
            <person name="Osman S."/>
            <person name="Markiewicz E."/>
            <person name="Oyono O.L."/>
            <person name="Patti C."/>
            <person name="Phunkhang P."/>
            <person name="Pierre F."/>
            <person name="Priest M."/>
            <person name="Raghuraman S."/>
            <person name="Rege F."/>
            <person name="Reyes R."/>
            <person name="Rise C."/>
            <person name="Rogov P."/>
            <person name="Ross K."/>
            <person name="Ryan E."/>
            <person name="Settipalli S."/>
            <person name="Shea T."/>
            <person name="Sherpa N."/>
            <person name="Shi L."/>
            <person name="Shih D."/>
            <person name="Sparrow T."/>
            <person name="Spaulding J."/>
            <person name="Stalker J."/>
            <person name="Stange-Thomann N."/>
            <person name="Stavropoulos S."/>
            <person name="Stone C."/>
            <person name="Strader C."/>
            <person name="Tesfaye S."/>
            <person name="Thomson T."/>
            <person name="Thoulutsang Y."/>
            <person name="Thoulutsang D."/>
            <person name="Topham K."/>
            <person name="Topping I."/>
            <person name="Tsamla T."/>
            <person name="Vassiliev H."/>
            <person name="Vo A."/>
            <person name="Wangchuk T."/>
            <person name="Wangdi T."/>
            <person name="Weiand M."/>
            <person name="Wilkinson J."/>
            <person name="Wilson A."/>
            <person name="Yadav S."/>
            <person name="Young G."/>
            <person name="Yu Q."/>
            <person name="Zembek L."/>
            <person name="Zhong D."/>
            <person name="Zimmer A."/>
            <person name="Zwirko Z."/>
            <person name="Jaffe D.B."/>
            <person name="Alvarez P."/>
            <person name="Brockman W."/>
            <person name="Butler J."/>
            <person name="Chin C."/>
            <person name="Gnerre S."/>
            <person name="Grabherr M."/>
            <person name="Kleber M."/>
            <person name="Mauceli E."/>
            <person name="MacCallum I."/>
        </authorList>
    </citation>
    <scope>NUCLEOTIDE SEQUENCE [LARGE SCALE GENOMIC DNA]</scope>
    <source>
        <strain evidence="4">Tucson 15081-1352.22</strain>
    </source>
</reference>
<protein>
    <recommendedName>
        <fullName evidence="5">C2H2-type domain-containing protein</fullName>
    </recommendedName>
</protein>
<organism evidence="3 4">
    <name type="scientific">Drosophila mojavensis</name>
    <name type="common">Fruit fly</name>
    <dbReference type="NCBI Taxonomy" id="7230"/>
    <lineage>
        <taxon>Eukaryota</taxon>
        <taxon>Metazoa</taxon>
        <taxon>Ecdysozoa</taxon>
        <taxon>Arthropoda</taxon>
        <taxon>Hexapoda</taxon>
        <taxon>Insecta</taxon>
        <taxon>Pterygota</taxon>
        <taxon>Neoptera</taxon>
        <taxon>Endopterygota</taxon>
        <taxon>Diptera</taxon>
        <taxon>Brachycera</taxon>
        <taxon>Muscomorpha</taxon>
        <taxon>Ephydroidea</taxon>
        <taxon>Drosophilidae</taxon>
        <taxon>Drosophila</taxon>
    </lineage>
</organism>
<gene>
    <name evidence="3" type="primary">Dmoj\GI27079</name>
    <name evidence="3" type="ORF">Dmoj_GI27079</name>
</gene>
<dbReference type="OrthoDB" id="7869059at2759"/>
<keyword evidence="4" id="KW-1185">Reference proteome</keyword>
<evidence type="ECO:0008006" key="5">
    <source>
        <dbReference type="Google" id="ProtNLM"/>
    </source>
</evidence>
<feature type="region of interest" description="Disordered" evidence="2">
    <location>
        <begin position="1"/>
        <end position="24"/>
    </location>
</feature>
<dbReference type="AlphaFoldDB" id="A0A0Q9XCN2"/>
<evidence type="ECO:0000313" key="4">
    <source>
        <dbReference type="Proteomes" id="UP000009192"/>
    </source>
</evidence>